<dbReference type="Proteomes" id="UP000214618">
    <property type="component" value="Chromosome"/>
</dbReference>
<sequence length="61" mass="7345">MLIKKDKSWKHDTVFVKIFDIENKIRQWVSKERLQETIKEIHSLSIIKIGRVTQSRAIFMC</sequence>
<protein>
    <submittedName>
        <fullName evidence="1">Uncharacterized protein</fullName>
    </submittedName>
</protein>
<gene>
    <name evidence="1" type="ORF">BS1321_13460</name>
</gene>
<evidence type="ECO:0000313" key="2">
    <source>
        <dbReference type="Proteomes" id="UP000214618"/>
    </source>
</evidence>
<dbReference type="AlphaFoldDB" id="A0A223EHU8"/>
<evidence type="ECO:0000313" key="1">
    <source>
        <dbReference type="EMBL" id="ASS94839.1"/>
    </source>
</evidence>
<dbReference type="EMBL" id="CP017704">
    <property type="protein sequence ID" value="ASS94839.1"/>
    <property type="molecule type" value="Genomic_DNA"/>
</dbReference>
<proteinExistence type="predicted"/>
<accession>A0A223EHU8</accession>
<organism evidence="1 2">
    <name type="scientific">Peribacillus simplex NBRC 15720 = DSM 1321</name>
    <dbReference type="NCBI Taxonomy" id="1349754"/>
    <lineage>
        <taxon>Bacteria</taxon>
        <taxon>Bacillati</taxon>
        <taxon>Bacillota</taxon>
        <taxon>Bacilli</taxon>
        <taxon>Bacillales</taxon>
        <taxon>Bacillaceae</taxon>
        <taxon>Peribacillus</taxon>
    </lineage>
</organism>
<name>A0A223EHU8_9BACI</name>
<reference evidence="1 2" key="1">
    <citation type="submission" date="2016-10" db="EMBL/GenBank/DDBJ databases">
        <title>The whole genome sequencing and assembly of Bacillus simplex DSM 1321 strain.</title>
        <authorList>
            <person name="Park M.-K."/>
            <person name="Lee Y.-J."/>
            <person name="Yi H."/>
            <person name="Bahn Y.-S."/>
            <person name="Kim J.F."/>
            <person name="Lee D.-W."/>
        </authorList>
    </citation>
    <scope>NUCLEOTIDE SEQUENCE [LARGE SCALE GENOMIC DNA]</scope>
    <source>
        <strain evidence="1 2">DSM 1321</strain>
    </source>
</reference>